<evidence type="ECO:0000313" key="3">
    <source>
        <dbReference type="Proteomes" id="UP000272474"/>
    </source>
</evidence>
<dbReference type="EMBL" id="RBAL01000005">
    <property type="protein sequence ID" value="RKN43191.1"/>
    <property type="molecule type" value="Genomic_DNA"/>
</dbReference>
<evidence type="ECO:0000259" key="1">
    <source>
        <dbReference type="Pfam" id="PF07883"/>
    </source>
</evidence>
<protein>
    <submittedName>
        <fullName evidence="2">Cupin domain-containing protein</fullName>
    </submittedName>
</protein>
<dbReference type="SUPFAM" id="SSF51182">
    <property type="entry name" value="RmlC-like cupins"/>
    <property type="match status" value="1"/>
</dbReference>
<gene>
    <name evidence="2" type="ORF">D7294_12030</name>
</gene>
<feature type="domain" description="Cupin type-2" evidence="1">
    <location>
        <begin position="36"/>
        <end position="101"/>
    </location>
</feature>
<proteinExistence type="predicted"/>
<name>A0A3A9Z447_9ACTN</name>
<dbReference type="RefSeq" id="WP_120678567.1">
    <property type="nucleotide sequence ID" value="NZ_RBAL01000005.1"/>
</dbReference>
<dbReference type="InterPro" id="IPR011051">
    <property type="entry name" value="RmlC_Cupin_sf"/>
</dbReference>
<dbReference type="Gene3D" id="2.60.120.10">
    <property type="entry name" value="Jelly Rolls"/>
    <property type="match status" value="1"/>
</dbReference>
<organism evidence="2 3">
    <name type="scientific">Streptomyces hoynatensis</name>
    <dbReference type="NCBI Taxonomy" id="1141874"/>
    <lineage>
        <taxon>Bacteria</taxon>
        <taxon>Bacillati</taxon>
        <taxon>Actinomycetota</taxon>
        <taxon>Actinomycetes</taxon>
        <taxon>Kitasatosporales</taxon>
        <taxon>Streptomycetaceae</taxon>
        <taxon>Streptomyces</taxon>
    </lineage>
</organism>
<dbReference type="OrthoDB" id="5145129at2"/>
<keyword evidence="3" id="KW-1185">Reference proteome</keyword>
<reference evidence="2 3" key="1">
    <citation type="journal article" date="2014" name="Int. J. Syst. Evol. Microbiol.">
        <title>Streptomyces hoynatensis sp. nov., isolated from deep marine sediment.</title>
        <authorList>
            <person name="Veyisoglu A."/>
            <person name="Sahin N."/>
        </authorList>
    </citation>
    <scope>NUCLEOTIDE SEQUENCE [LARGE SCALE GENOMIC DNA]</scope>
    <source>
        <strain evidence="2 3">KCTC 29097</strain>
    </source>
</reference>
<comment type="caution">
    <text evidence="2">The sequence shown here is derived from an EMBL/GenBank/DDBJ whole genome shotgun (WGS) entry which is preliminary data.</text>
</comment>
<evidence type="ECO:0000313" key="2">
    <source>
        <dbReference type="EMBL" id="RKN43191.1"/>
    </source>
</evidence>
<sequence>MRVNTPGEADVFTTATGAMTSLATPSRGTSEVSAWTVHMPAHSRGPLHSVDREQVWLPLSGTLTIEVDGEDRSVAPGQAAILPAGEPRQIRTGEEAAEVVVCMANHCLATVTATGEVRQVPWTE</sequence>
<dbReference type="Proteomes" id="UP000272474">
    <property type="component" value="Unassembled WGS sequence"/>
</dbReference>
<dbReference type="InterPro" id="IPR014710">
    <property type="entry name" value="RmlC-like_jellyroll"/>
</dbReference>
<accession>A0A3A9Z447</accession>
<dbReference type="InterPro" id="IPR013096">
    <property type="entry name" value="Cupin_2"/>
</dbReference>
<dbReference type="AlphaFoldDB" id="A0A3A9Z447"/>
<dbReference type="Pfam" id="PF07883">
    <property type="entry name" value="Cupin_2"/>
    <property type="match status" value="1"/>
</dbReference>